<keyword evidence="4" id="KW-1185">Reference proteome</keyword>
<dbReference type="AlphaFoldDB" id="A0A9P4MHK9"/>
<dbReference type="InterPro" id="IPR000626">
    <property type="entry name" value="Ubiquitin-like_dom"/>
</dbReference>
<dbReference type="PROSITE" id="PS50053">
    <property type="entry name" value="UBIQUITIN_2"/>
    <property type="match status" value="1"/>
</dbReference>
<dbReference type="SMART" id="SM00213">
    <property type="entry name" value="UBQ"/>
    <property type="match status" value="1"/>
</dbReference>
<protein>
    <submittedName>
        <fullName evidence="3">Ubiquitin-like protein</fullName>
    </submittedName>
</protein>
<dbReference type="EMBL" id="ML996083">
    <property type="protein sequence ID" value="KAF2154890.1"/>
    <property type="molecule type" value="Genomic_DNA"/>
</dbReference>
<name>A0A9P4MHK9_9PEZI</name>
<feature type="region of interest" description="Disordered" evidence="1">
    <location>
        <begin position="1"/>
        <end position="23"/>
    </location>
</feature>
<proteinExistence type="predicted"/>
<evidence type="ECO:0000256" key="1">
    <source>
        <dbReference type="SAM" id="MobiDB-lite"/>
    </source>
</evidence>
<dbReference type="SUPFAM" id="SSF54236">
    <property type="entry name" value="Ubiquitin-like"/>
    <property type="match status" value="1"/>
</dbReference>
<dbReference type="Proteomes" id="UP000799439">
    <property type="component" value="Unassembled WGS sequence"/>
</dbReference>
<evidence type="ECO:0000313" key="3">
    <source>
        <dbReference type="EMBL" id="KAF2154890.1"/>
    </source>
</evidence>
<dbReference type="FunFam" id="3.10.20.90:FF:000155">
    <property type="entry name" value="Ubiquitin-like protein SMT3"/>
    <property type="match status" value="1"/>
</dbReference>
<dbReference type="InterPro" id="IPR022617">
    <property type="entry name" value="Rad60/SUMO-like_dom"/>
</dbReference>
<dbReference type="OrthoDB" id="442921at2759"/>
<evidence type="ECO:0000313" key="4">
    <source>
        <dbReference type="Proteomes" id="UP000799439"/>
    </source>
</evidence>
<feature type="domain" description="Ubiquitin-like" evidence="2">
    <location>
        <begin position="19"/>
        <end position="95"/>
    </location>
</feature>
<dbReference type="InterPro" id="IPR029071">
    <property type="entry name" value="Ubiquitin-like_domsf"/>
</dbReference>
<organism evidence="3 4">
    <name type="scientific">Myriangium duriaei CBS 260.36</name>
    <dbReference type="NCBI Taxonomy" id="1168546"/>
    <lineage>
        <taxon>Eukaryota</taxon>
        <taxon>Fungi</taxon>
        <taxon>Dikarya</taxon>
        <taxon>Ascomycota</taxon>
        <taxon>Pezizomycotina</taxon>
        <taxon>Dothideomycetes</taxon>
        <taxon>Dothideomycetidae</taxon>
        <taxon>Myriangiales</taxon>
        <taxon>Myriangiaceae</taxon>
        <taxon>Myriangium</taxon>
    </lineage>
</organism>
<evidence type="ECO:0000259" key="2">
    <source>
        <dbReference type="PROSITE" id="PS50053"/>
    </source>
</evidence>
<dbReference type="Gene3D" id="3.10.20.90">
    <property type="entry name" value="Phosphatidylinositol 3-kinase Catalytic Subunit, Chain A, domain 1"/>
    <property type="match status" value="1"/>
</dbReference>
<comment type="caution">
    <text evidence="3">The sequence shown here is derived from an EMBL/GenBank/DDBJ whole genome shotgun (WGS) entry which is preliminary data.</text>
</comment>
<reference evidence="3" key="1">
    <citation type="journal article" date="2020" name="Stud. Mycol.">
        <title>101 Dothideomycetes genomes: a test case for predicting lifestyles and emergence of pathogens.</title>
        <authorList>
            <person name="Haridas S."/>
            <person name="Albert R."/>
            <person name="Binder M."/>
            <person name="Bloem J."/>
            <person name="Labutti K."/>
            <person name="Salamov A."/>
            <person name="Andreopoulos B."/>
            <person name="Baker S."/>
            <person name="Barry K."/>
            <person name="Bills G."/>
            <person name="Bluhm B."/>
            <person name="Cannon C."/>
            <person name="Castanera R."/>
            <person name="Culley D."/>
            <person name="Daum C."/>
            <person name="Ezra D."/>
            <person name="Gonzalez J."/>
            <person name="Henrissat B."/>
            <person name="Kuo A."/>
            <person name="Liang C."/>
            <person name="Lipzen A."/>
            <person name="Lutzoni F."/>
            <person name="Magnuson J."/>
            <person name="Mondo S."/>
            <person name="Nolan M."/>
            <person name="Ohm R."/>
            <person name="Pangilinan J."/>
            <person name="Park H.-J."/>
            <person name="Ramirez L."/>
            <person name="Alfaro M."/>
            <person name="Sun H."/>
            <person name="Tritt A."/>
            <person name="Yoshinaga Y."/>
            <person name="Zwiers L.-H."/>
            <person name="Turgeon B."/>
            <person name="Goodwin S."/>
            <person name="Spatafora J."/>
            <person name="Crous P."/>
            <person name="Grigoriev I."/>
        </authorList>
    </citation>
    <scope>NUCLEOTIDE SEQUENCE</scope>
    <source>
        <strain evidence="3">CBS 260.36</strain>
    </source>
</reference>
<dbReference type="PANTHER" id="PTHR10562">
    <property type="entry name" value="SMALL UBIQUITIN-RELATED MODIFIER"/>
    <property type="match status" value="1"/>
</dbReference>
<dbReference type="CDD" id="cd16116">
    <property type="entry name" value="Ubl_Smt3_like"/>
    <property type="match status" value="1"/>
</dbReference>
<sequence length="96" mass="10634">MSDAGSPGLQKAEPQPPSEHLNIKVTDNNNEVFFKIKRTTPLKKLMDAFCERSGKSVSSVRFLFEGQRVNPTDNPDTLDMADGDTLEVHQEQIGGM</sequence>
<accession>A0A9P4MHK9</accession>
<gene>
    <name evidence="3" type="ORF">K461DRAFT_291794</name>
</gene>
<dbReference type="Pfam" id="PF11976">
    <property type="entry name" value="Rad60-SLD"/>
    <property type="match status" value="1"/>
</dbReference>